<sequence>MLTFELTAAEVRVGHSPMAETMASLVALQETDRFWMYASWRARVTPALAALGLRTLPAVVAHPHVWLPDFLTPVPAIGLPRPRLRDELAQIAATPLDLVAYEMDLAWKGSEPPPEISIFATDPARGLAETYAGQAMTLLPSAFAGPKVFALTSSPRGSALWYPPRGFGTLWNAPGPVPGAAVSALLGATRAAVLTLVAAPHSTGEVAATLGISPATASHHLTTLRDAGLVVGSRDGRQVRYDRSDLGDQVCGDA</sequence>
<proteinExistence type="predicted"/>
<organism evidence="5 6">
    <name type="scientific">Winogradskya consettensis</name>
    <dbReference type="NCBI Taxonomy" id="113560"/>
    <lineage>
        <taxon>Bacteria</taxon>
        <taxon>Bacillati</taxon>
        <taxon>Actinomycetota</taxon>
        <taxon>Actinomycetes</taxon>
        <taxon>Micromonosporales</taxon>
        <taxon>Micromonosporaceae</taxon>
        <taxon>Winogradskya</taxon>
    </lineage>
</organism>
<evidence type="ECO:0000256" key="1">
    <source>
        <dbReference type="ARBA" id="ARBA00023015"/>
    </source>
</evidence>
<evidence type="ECO:0000259" key="4">
    <source>
        <dbReference type="PROSITE" id="PS50987"/>
    </source>
</evidence>
<keyword evidence="3" id="KW-0804">Transcription</keyword>
<dbReference type="GO" id="GO:0003677">
    <property type="term" value="F:DNA binding"/>
    <property type="evidence" value="ECO:0007669"/>
    <property type="project" value="UniProtKB-KW"/>
</dbReference>
<keyword evidence="1" id="KW-0805">Transcription regulation</keyword>
<dbReference type="PANTHER" id="PTHR43132">
    <property type="entry name" value="ARSENICAL RESISTANCE OPERON REPRESSOR ARSR-RELATED"/>
    <property type="match status" value="1"/>
</dbReference>
<keyword evidence="2" id="KW-0238">DNA-binding</keyword>
<evidence type="ECO:0000313" key="5">
    <source>
        <dbReference type="EMBL" id="GIM83553.1"/>
    </source>
</evidence>
<keyword evidence="6" id="KW-1185">Reference proteome</keyword>
<dbReference type="CDD" id="cd00090">
    <property type="entry name" value="HTH_ARSR"/>
    <property type="match status" value="1"/>
</dbReference>
<name>A0A919T3I0_9ACTN</name>
<dbReference type="PRINTS" id="PR00778">
    <property type="entry name" value="HTHARSR"/>
</dbReference>
<evidence type="ECO:0000256" key="3">
    <source>
        <dbReference type="ARBA" id="ARBA00023163"/>
    </source>
</evidence>
<dbReference type="InterPro" id="IPR036390">
    <property type="entry name" value="WH_DNA-bd_sf"/>
</dbReference>
<accession>A0A919T3I0</accession>
<dbReference type="AlphaFoldDB" id="A0A919T3I0"/>
<reference evidence="5" key="1">
    <citation type="submission" date="2021-03" db="EMBL/GenBank/DDBJ databases">
        <title>Whole genome shotgun sequence of Actinoplanes consettensis NBRC 14913.</title>
        <authorList>
            <person name="Komaki H."/>
            <person name="Tamura T."/>
        </authorList>
    </citation>
    <scope>NUCLEOTIDE SEQUENCE</scope>
    <source>
        <strain evidence="5">NBRC 14913</strain>
    </source>
</reference>
<dbReference type="InterPro" id="IPR051011">
    <property type="entry name" value="Metal_resp_trans_reg"/>
</dbReference>
<evidence type="ECO:0000313" key="6">
    <source>
        <dbReference type="Proteomes" id="UP000680865"/>
    </source>
</evidence>
<dbReference type="InterPro" id="IPR001845">
    <property type="entry name" value="HTH_ArsR_DNA-bd_dom"/>
</dbReference>
<dbReference type="InterPro" id="IPR036388">
    <property type="entry name" value="WH-like_DNA-bd_sf"/>
</dbReference>
<evidence type="ECO:0000256" key="2">
    <source>
        <dbReference type="ARBA" id="ARBA00023125"/>
    </source>
</evidence>
<dbReference type="SMART" id="SM00418">
    <property type="entry name" value="HTH_ARSR"/>
    <property type="match status" value="1"/>
</dbReference>
<dbReference type="PROSITE" id="PS50987">
    <property type="entry name" value="HTH_ARSR_2"/>
    <property type="match status" value="1"/>
</dbReference>
<dbReference type="PANTHER" id="PTHR43132:SF8">
    <property type="entry name" value="HTH-TYPE TRANSCRIPTIONAL REGULATOR KMTR"/>
    <property type="match status" value="1"/>
</dbReference>
<dbReference type="EMBL" id="BOQP01000057">
    <property type="protein sequence ID" value="GIM83553.1"/>
    <property type="molecule type" value="Genomic_DNA"/>
</dbReference>
<dbReference type="Proteomes" id="UP000680865">
    <property type="component" value="Unassembled WGS sequence"/>
</dbReference>
<protein>
    <submittedName>
        <fullName evidence="5">Transcriptional regulator</fullName>
    </submittedName>
</protein>
<feature type="domain" description="HTH arsR-type" evidence="4">
    <location>
        <begin position="170"/>
        <end position="254"/>
    </location>
</feature>
<dbReference type="InterPro" id="IPR011991">
    <property type="entry name" value="ArsR-like_HTH"/>
</dbReference>
<comment type="caution">
    <text evidence="5">The sequence shown here is derived from an EMBL/GenBank/DDBJ whole genome shotgun (WGS) entry which is preliminary data.</text>
</comment>
<gene>
    <name evidence="5" type="ORF">Aco04nite_87130</name>
</gene>
<dbReference type="SUPFAM" id="SSF46785">
    <property type="entry name" value="Winged helix' DNA-binding domain"/>
    <property type="match status" value="1"/>
</dbReference>
<dbReference type="RefSeq" id="WP_213003045.1">
    <property type="nucleotide sequence ID" value="NZ_BAAATW010000013.1"/>
</dbReference>
<dbReference type="Gene3D" id="1.10.10.10">
    <property type="entry name" value="Winged helix-like DNA-binding domain superfamily/Winged helix DNA-binding domain"/>
    <property type="match status" value="1"/>
</dbReference>
<dbReference type="Pfam" id="PF12840">
    <property type="entry name" value="HTH_20"/>
    <property type="match status" value="1"/>
</dbReference>
<dbReference type="GO" id="GO:0003700">
    <property type="term" value="F:DNA-binding transcription factor activity"/>
    <property type="evidence" value="ECO:0007669"/>
    <property type="project" value="InterPro"/>
</dbReference>